<dbReference type="EMBL" id="VJVZ01000001">
    <property type="protein sequence ID" value="TRW27443.1"/>
    <property type="molecule type" value="Genomic_DNA"/>
</dbReference>
<dbReference type="GO" id="GO:0008236">
    <property type="term" value="F:serine-type peptidase activity"/>
    <property type="evidence" value="ECO:0007669"/>
    <property type="project" value="UniProtKB-KW"/>
</dbReference>
<dbReference type="PROSITE" id="PS50106">
    <property type="entry name" value="PDZ"/>
    <property type="match status" value="1"/>
</dbReference>
<feature type="domain" description="PDZ" evidence="6">
    <location>
        <begin position="234"/>
        <end position="331"/>
    </location>
</feature>
<dbReference type="Gene3D" id="3.90.226.10">
    <property type="entry name" value="2-enoyl-CoA Hydratase, Chain A, domain 1"/>
    <property type="match status" value="1"/>
</dbReference>
<dbReference type="RefSeq" id="WP_143371671.1">
    <property type="nucleotide sequence ID" value="NZ_VJVZ01000001.1"/>
</dbReference>
<dbReference type="GO" id="GO:0006508">
    <property type="term" value="P:proteolysis"/>
    <property type="evidence" value="ECO:0007669"/>
    <property type="project" value="UniProtKB-KW"/>
</dbReference>
<reference evidence="7 8" key="1">
    <citation type="submission" date="2019-07" db="EMBL/GenBank/DDBJ databases">
        <title>Flavobacterium sp. nov., isolated from glacier ice.</title>
        <authorList>
            <person name="Liu Q."/>
            <person name="Xin Y.-H."/>
        </authorList>
    </citation>
    <scope>NUCLEOTIDE SEQUENCE [LARGE SCALE GENOMIC DNA]</scope>
    <source>
        <strain evidence="7 8">ZT4R6</strain>
    </source>
</reference>
<dbReference type="Gene3D" id="2.30.42.10">
    <property type="match status" value="1"/>
</dbReference>
<feature type="chain" id="PRO_5022081419" evidence="5">
    <location>
        <begin position="18"/>
        <end position="679"/>
    </location>
</feature>
<name>A0A552VAD9_9FLAO</name>
<dbReference type="InterPro" id="IPR036034">
    <property type="entry name" value="PDZ_sf"/>
</dbReference>
<dbReference type="PANTHER" id="PTHR32060:SF22">
    <property type="entry name" value="CARBOXYL-TERMINAL-PROCESSING PEPTIDASE 3, CHLOROPLASTIC"/>
    <property type="match status" value="1"/>
</dbReference>
<dbReference type="Pfam" id="PF00595">
    <property type="entry name" value="PDZ"/>
    <property type="match status" value="1"/>
</dbReference>
<comment type="caution">
    <text evidence="7">The sequence shown here is derived from an EMBL/GenBank/DDBJ whole genome shotgun (WGS) entry which is preliminary data.</text>
</comment>
<dbReference type="InterPro" id="IPR001478">
    <property type="entry name" value="PDZ"/>
</dbReference>
<dbReference type="InterPro" id="IPR029045">
    <property type="entry name" value="ClpP/crotonase-like_dom_sf"/>
</dbReference>
<dbReference type="Pfam" id="PF17804">
    <property type="entry name" value="TSP_NTD"/>
    <property type="match status" value="1"/>
</dbReference>
<evidence type="ECO:0000256" key="2">
    <source>
        <dbReference type="ARBA" id="ARBA00022670"/>
    </source>
</evidence>
<evidence type="ECO:0000256" key="3">
    <source>
        <dbReference type="ARBA" id="ARBA00022801"/>
    </source>
</evidence>
<keyword evidence="8" id="KW-1185">Reference proteome</keyword>
<dbReference type="Proteomes" id="UP000320643">
    <property type="component" value="Unassembled WGS sequence"/>
</dbReference>
<dbReference type="GO" id="GO:0004175">
    <property type="term" value="F:endopeptidase activity"/>
    <property type="evidence" value="ECO:0007669"/>
    <property type="project" value="TreeGrafter"/>
</dbReference>
<protein>
    <submittedName>
        <fullName evidence="7">Peptidase S41</fullName>
    </submittedName>
</protein>
<accession>A0A552VAD9</accession>
<evidence type="ECO:0000256" key="4">
    <source>
        <dbReference type="ARBA" id="ARBA00022825"/>
    </source>
</evidence>
<dbReference type="InterPro" id="IPR004447">
    <property type="entry name" value="Peptidase_S41A"/>
</dbReference>
<evidence type="ECO:0000256" key="1">
    <source>
        <dbReference type="ARBA" id="ARBA00009179"/>
    </source>
</evidence>
<gene>
    <name evidence="7" type="ORF">FMM05_02045</name>
</gene>
<keyword evidence="3" id="KW-0378">Hydrolase</keyword>
<dbReference type="InterPro" id="IPR040573">
    <property type="entry name" value="TSP_N"/>
</dbReference>
<dbReference type="SUPFAM" id="SSF50156">
    <property type="entry name" value="PDZ domain-like"/>
    <property type="match status" value="1"/>
</dbReference>
<dbReference type="SUPFAM" id="SSF52096">
    <property type="entry name" value="ClpP/crotonase"/>
    <property type="match status" value="1"/>
</dbReference>
<evidence type="ECO:0000259" key="6">
    <source>
        <dbReference type="PROSITE" id="PS50106"/>
    </source>
</evidence>
<dbReference type="GO" id="GO:0007165">
    <property type="term" value="P:signal transduction"/>
    <property type="evidence" value="ECO:0007669"/>
    <property type="project" value="TreeGrafter"/>
</dbReference>
<dbReference type="PANTHER" id="PTHR32060">
    <property type="entry name" value="TAIL-SPECIFIC PROTEASE"/>
    <property type="match status" value="1"/>
</dbReference>
<comment type="similarity">
    <text evidence="1">Belongs to the peptidase S41A family.</text>
</comment>
<proteinExistence type="inferred from homology"/>
<feature type="signal peptide" evidence="5">
    <location>
        <begin position="1"/>
        <end position="17"/>
    </location>
</feature>
<dbReference type="CDD" id="cd07560">
    <property type="entry name" value="Peptidase_S41_CPP"/>
    <property type="match status" value="1"/>
</dbReference>
<dbReference type="GO" id="GO:0030288">
    <property type="term" value="C:outer membrane-bounded periplasmic space"/>
    <property type="evidence" value="ECO:0007669"/>
    <property type="project" value="TreeGrafter"/>
</dbReference>
<organism evidence="7 8">
    <name type="scientific">Flavobacterium zepuense</name>
    <dbReference type="NCBI Taxonomy" id="2593302"/>
    <lineage>
        <taxon>Bacteria</taxon>
        <taxon>Pseudomonadati</taxon>
        <taxon>Bacteroidota</taxon>
        <taxon>Flavobacteriia</taxon>
        <taxon>Flavobacteriales</taxon>
        <taxon>Flavobacteriaceae</taxon>
        <taxon>Flavobacterium</taxon>
    </lineage>
</organism>
<dbReference type="OrthoDB" id="9812068at2"/>
<dbReference type="InterPro" id="IPR005151">
    <property type="entry name" value="Tail-specific_protease"/>
</dbReference>
<keyword evidence="2" id="KW-0645">Protease</keyword>
<dbReference type="AlphaFoldDB" id="A0A552VAD9"/>
<dbReference type="SMART" id="SM00245">
    <property type="entry name" value="TSPc"/>
    <property type="match status" value="1"/>
</dbReference>
<evidence type="ECO:0000256" key="5">
    <source>
        <dbReference type="SAM" id="SignalP"/>
    </source>
</evidence>
<keyword evidence="4" id="KW-0720">Serine protease</keyword>
<dbReference type="Pfam" id="PF03572">
    <property type="entry name" value="Peptidase_S41"/>
    <property type="match status" value="1"/>
</dbReference>
<sequence>MKILAAFAFLFTLQVTAQNNEKACSVFNTIASVMQTRHYQPKPVDDSLSAYVYTTVMEQLDNNRTLFIKAEQDQLEKHKYKIDDYLKGNDCSFFTDFITTYKSALERNKKFVEEIAKEPLTYNTKDTIFYSKKNFPFHSNTDKVKNFIRKKITFDILEDISMLSKNKDSLKQHLDKLFPLSKTKVIETYLCRVNSLLSPNEGFDNSVYNKFFSVFCSYFDPHSTYFNYNEKASFVSSISTENYSLGLYVSQNNKEEIVVEEVVPGGPAYASKKVDKGDKIVKLAANDTEYIVSCASMQTINDIVSSDTYKDVDLTLRKQDGTLYTVSLKKQVMKADDHSVFSYILGDGNEKMGYIKIPSFYSPFDSGVGSGCADDVAKEVSKLKKSDVKGLIIDLQYNGGGSMDEVIRLAGMFINYGPVSIVTDKNQTYNTVRDYNRGMIFNGPMVVLVNGFTASASEFFAGVMQDYNRAVIVGSPTVGKATMQTITPLDEANQTDFVKVTIDKFYRVSGKSSQYVGILPDVELPYVFNDMLPREKTMPTAIKNDSIPINVRYSKMPADGLKKAVIVSKQRVGANPMLSNIISINKRVGELYKADKAPLPITFDAVYADTHSMDKLWKEITTELEKENKITITNAVGKSGTDDDFYKSVNEFKVKSIKTDPYIFEGLNILKDLNNYKSR</sequence>
<evidence type="ECO:0000313" key="8">
    <source>
        <dbReference type="Proteomes" id="UP000320643"/>
    </source>
</evidence>
<evidence type="ECO:0000313" key="7">
    <source>
        <dbReference type="EMBL" id="TRW27443.1"/>
    </source>
</evidence>
<keyword evidence="5" id="KW-0732">Signal</keyword>